<dbReference type="InterPro" id="IPR029044">
    <property type="entry name" value="Nucleotide-diphossugar_trans"/>
</dbReference>
<dbReference type="OrthoDB" id="262547at2759"/>
<name>A0A9C7Q4L5_9RHOD</name>
<dbReference type="SUPFAM" id="SSF53448">
    <property type="entry name" value="Nucleotide-diphospho-sugar transferases"/>
    <property type="match status" value="1"/>
</dbReference>
<comment type="caution">
    <text evidence="1">The sequence shown here is derived from an EMBL/GenBank/DDBJ whole genome shotgun (WGS) entry which is preliminary data.</text>
</comment>
<dbReference type="Proteomes" id="UP001061958">
    <property type="component" value="Unassembled WGS sequence"/>
</dbReference>
<gene>
    <name evidence="1" type="ORF">GpartN1_g6833.t1</name>
</gene>
<evidence type="ECO:0000313" key="1">
    <source>
        <dbReference type="EMBL" id="GJQ15042.1"/>
    </source>
</evidence>
<reference evidence="1" key="2">
    <citation type="submission" date="2022-01" db="EMBL/GenBank/DDBJ databases">
        <authorList>
            <person name="Hirooka S."/>
            <person name="Miyagishima S.Y."/>
        </authorList>
    </citation>
    <scope>NUCLEOTIDE SEQUENCE</scope>
    <source>
        <strain evidence="1">NBRC 102759</strain>
    </source>
</reference>
<organism evidence="1 2">
    <name type="scientific">Galdieria partita</name>
    <dbReference type="NCBI Taxonomy" id="83374"/>
    <lineage>
        <taxon>Eukaryota</taxon>
        <taxon>Rhodophyta</taxon>
        <taxon>Bangiophyceae</taxon>
        <taxon>Galdieriales</taxon>
        <taxon>Galdieriaceae</taxon>
        <taxon>Galdieria</taxon>
    </lineage>
</organism>
<keyword evidence="2" id="KW-1185">Reference proteome</keyword>
<protein>
    <submittedName>
        <fullName evidence="1">Uncharacterized protein</fullName>
    </submittedName>
</protein>
<accession>A0A9C7Q4L5</accession>
<sequence length="382" mass="43679">MSKRSTLIRALFCTAFVFLVLQIDKTKRLNQAFLRNFDSVNTTSFLETQRKQRVDSDTFNGTDICGDLPKTLPSSNRLRILYAINLKDSSKVFPRQSFELLKLLTANFASKSFVSIYESGSKDDTCKKVKNFAKTLKTLGIDHFVHCGKLTRGKTQNRIDFMANLRNAALRPLFENTFPADIVVFINDVFFCAADLLQSIDYFEKGANMICGLDFDRRVSFYDTWVARDISGKVLGNRQNCDMFPSKEDRTLCLQGGCVPVYSCWNGIVAFQAWPLVEHRLRFRLADAGSQECPCSECTLFCKDLWNLGAKNICIDSRLRVAYESQIFLKAREFMNSSTPRVETTEIFFNVTKPEKFLCEPLNLSSSNTHPFRKQAYWTSTD</sequence>
<dbReference type="EMBL" id="BQMJ01000063">
    <property type="protein sequence ID" value="GJQ15042.1"/>
    <property type="molecule type" value="Genomic_DNA"/>
</dbReference>
<dbReference type="AlphaFoldDB" id="A0A9C7Q4L5"/>
<proteinExistence type="predicted"/>
<reference evidence="1" key="1">
    <citation type="journal article" date="2022" name="Proc. Natl. Acad. Sci. U.S.A.">
        <title>Life cycle and functional genomics of the unicellular red alga Galdieria for elucidating algal and plant evolution and industrial use.</title>
        <authorList>
            <person name="Hirooka S."/>
            <person name="Itabashi T."/>
            <person name="Ichinose T.M."/>
            <person name="Onuma R."/>
            <person name="Fujiwara T."/>
            <person name="Yamashita S."/>
            <person name="Jong L.W."/>
            <person name="Tomita R."/>
            <person name="Iwane A.H."/>
            <person name="Miyagishima S.Y."/>
        </authorList>
    </citation>
    <scope>NUCLEOTIDE SEQUENCE</scope>
    <source>
        <strain evidence="1">NBRC 102759</strain>
    </source>
</reference>
<dbReference type="PANTHER" id="PTHR34144:SF7">
    <property type="entry name" value="EXPORT PROTEIN (CAP59), PUTATIVE (AFU_ORTHOLOGUE AFUA_7G05020)-RELATED"/>
    <property type="match status" value="1"/>
</dbReference>
<dbReference type="InterPro" id="IPR021047">
    <property type="entry name" value="Mannosyltransferase_CMT1"/>
</dbReference>
<evidence type="ECO:0000313" key="2">
    <source>
        <dbReference type="Proteomes" id="UP001061958"/>
    </source>
</evidence>
<dbReference type="Pfam" id="PF11735">
    <property type="entry name" value="CAP59_mtransfer"/>
    <property type="match status" value="1"/>
</dbReference>
<dbReference type="PANTHER" id="PTHR34144">
    <property type="entry name" value="CHROMOSOME 8, WHOLE GENOME SHOTGUN SEQUENCE"/>
    <property type="match status" value="1"/>
</dbReference>